<comment type="caution">
    <text evidence="2">The sequence shown here is derived from an EMBL/GenBank/DDBJ whole genome shotgun (WGS) entry which is preliminary data.</text>
</comment>
<keyword evidence="3" id="KW-1185">Reference proteome</keyword>
<sequence length="79" mass="8261">MHSGTVVAGRYLMDRPMGAGGMGEVWAAQDQLLDRVPVRRGATAAGQLDRGTDPPGAAGRRGNRLTVPSAATPQPRVRP</sequence>
<accession>A0ABN3E793</accession>
<evidence type="ECO:0000313" key="2">
    <source>
        <dbReference type="EMBL" id="GAA2250096.1"/>
    </source>
</evidence>
<protein>
    <recommendedName>
        <fullName evidence="4">Serine/threonine protein kinase</fullName>
    </recommendedName>
</protein>
<dbReference type="Gene3D" id="3.30.200.20">
    <property type="entry name" value="Phosphorylase Kinase, domain 1"/>
    <property type="match status" value="1"/>
</dbReference>
<name>A0ABN3E793_9ACTN</name>
<dbReference type="Proteomes" id="UP001500305">
    <property type="component" value="Unassembled WGS sequence"/>
</dbReference>
<feature type="region of interest" description="Disordered" evidence="1">
    <location>
        <begin position="40"/>
        <end position="79"/>
    </location>
</feature>
<proteinExistence type="predicted"/>
<evidence type="ECO:0008006" key="4">
    <source>
        <dbReference type="Google" id="ProtNLM"/>
    </source>
</evidence>
<dbReference type="EMBL" id="BAAATR010000014">
    <property type="protein sequence ID" value="GAA2250096.1"/>
    <property type="molecule type" value="Genomic_DNA"/>
</dbReference>
<organism evidence="2 3">
    <name type="scientific">Kitasatospora cystarginea</name>
    <dbReference type="NCBI Taxonomy" id="58350"/>
    <lineage>
        <taxon>Bacteria</taxon>
        <taxon>Bacillati</taxon>
        <taxon>Actinomycetota</taxon>
        <taxon>Actinomycetes</taxon>
        <taxon>Kitasatosporales</taxon>
        <taxon>Streptomycetaceae</taxon>
        <taxon>Kitasatospora</taxon>
    </lineage>
</organism>
<evidence type="ECO:0000313" key="3">
    <source>
        <dbReference type="Proteomes" id="UP001500305"/>
    </source>
</evidence>
<gene>
    <name evidence="2" type="ORF">GCM10010430_36120</name>
</gene>
<evidence type="ECO:0000256" key="1">
    <source>
        <dbReference type="SAM" id="MobiDB-lite"/>
    </source>
</evidence>
<reference evidence="2 3" key="1">
    <citation type="journal article" date="2019" name="Int. J. Syst. Evol. Microbiol.">
        <title>The Global Catalogue of Microorganisms (GCM) 10K type strain sequencing project: providing services to taxonomists for standard genome sequencing and annotation.</title>
        <authorList>
            <consortium name="The Broad Institute Genomics Platform"/>
            <consortium name="The Broad Institute Genome Sequencing Center for Infectious Disease"/>
            <person name="Wu L."/>
            <person name="Ma J."/>
        </authorList>
    </citation>
    <scope>NUCLEOTIDE SEQUENCE [LARGE SCALE GENOMIC DNA]</scope>
    <source>
        <strain evidence="2 3">JCM 7356</strain>
    </source>
</reference>